<dbReference type="InterPro" id="IPR001810">
    <property type="entry name" value="F-box_dom"/>
</dbReference>
<protein>
    <recommendedName>
        <fullName evidence="1">F-box domain-containing protein</fullName>
    </recommendedName>
</protein>
<dbReference type="InterPro" id="IPR036047">
    <property type="entry name" value="F-box-like_dom_sf"/>
</dbReference>
<comment type="caution">
    <text evidence="2">The sequence shown here is derived from an EMBL/GenBank/DDBJ whole genome shotgun (WGS) entry which is preliminary data.</text>
</comment>
<proteinExistence type="predicted"/>
<dbReference type="Gene3D" id="3.80.10.10">
    <property type="entry name" value="Ribonuclease Inhibitor"/>
    <property type="match status" value="1"/>
</dbReference>
<gene>
    <name evidence="2" type="ORF">RGQ29_021245</name>
</gene>
<dbReference type="SUPFAM" id="SSF81383">
    <property type="entry name" value="F-box domain"/>
    <property type="match status" value="1"/>
</dbReference>
<dbReference type="AlphaFoldDB" id="A0AAN7FCM1"/>
<name>A0AAN7FCM1_QUERU</name>
<dbReference type="PANTHER" id="PTHR34145">
    <property type="entry name" value="OS02G0105600 PROTEIN"/>
    <property type="match status" value="1"/>
</dbReference>
<sequence>MDRISELPEVVLQYIPSFLPIKQVVQSTVLSTRWKHIWTTFPNLVFDETYFDSKLWRSPKNKKNPEVQKKIKALFNFVEKTLQSHHRQRLHINKFLLHCKGQKKSISFVETVDRWIGFVVDSDVEEMNLGFGFFGINYTLPQRVLVAKSLTVLILYKCKLESTCGDIYLPSLKKLSLSYVDADDQMFQNLIAGCPVIESMMFRECRGLKSIKASNVPKVMAITLEGNALESLELEAFNLYYLSMRQVTIGSGFNLLHCKNLRHLSLCVVYLSNEWLNNNLPGLALLEKLELKICFELKTIKISNHHLKSLDLDRCAYLIEVEIDAPKLSTFIYYGTYRASISSNALALSQATYNLRCLNVPDPTDVEKIEFLSKLSNSKLLELSVERAENAIIPKEFRETLPSPSYNVKHLMVTISKSFTRDEIGELVDSLLWISPLPDILSIECSNNSKPDFDQISLKFSYKKSICKGDDTSCCKFLPFPCWRHCLKTVKIDSLKGHYADGEILYKYFFENAIILEDFQFHVILLEHFIVLNHIMPSSLNFQVARMSSNFEAREVLEDAKKVSNEAQAKNSSDAIGKICLKVGKEMAYAEDEVLS</sequence>
<dbReference type="Pfam" id="PF23622">
    <property type="entry name" value="LRR_At1g61320_AtMIF1"/>
    <property type="match status" value="1"/>
</dbReference>
<dbReference type="PANTHER" id="PTHR34145:SF28">
    <property type="entry name" value="F-BOX DOMAIN-CONTAINING PROTEIN"/>
    <property type="match status" value="1"/>
</dbReference>
<dbReference type="Proteomes" id="UP001324115">
    <property type="component" value="Unassembled WGS sequence"/>
</dbReference>
<dbReference type="CDD" id="cd22160">
    <property type="entry name" value="F-box_AtFBL13-like"/>
    <property type="match status" value="1"/>
</dbReference>
<dbReference type="SUPFAM" id="SSF52058">
    <property type="entry name" value="L domain-like"/>
    <property type="match status" value="1"/>
</dbReference>
<accession>A0AAN7FCM1</accession>
<dbReference type="InterPro" id="IPR053772">
    <property type="entry name" value="At1g61320/At1g61330-like"/>
</dbReference>
<evidence type="ECO:0000259" key="1">
    <source>
        <dbReference type="PROSITE" id="PS50181"/>
    </source>
</evidence>
<dbReference type="PROSITE" id="PS50181">
    <property type="entry name" value="FBOX"/>
    <property type="match status" value="1"/>
</dbReference>
<dbReference type="InterPro" id="IPR032675">
    <property type="entry name" value="LRR_dom_sf"/>
</dbReference>
<dbReference type="InterPro" id="IPR053781">
    <property type="entry name" value="F-box_AtFBL13-like"/>
</dbReference>
<dbReference type="InterPro" id="IPR055357">
    <property type="entry name" value="LRR_At1g61320_AtMIF1"/>
</dbReference>
<organism evidence="2 3">
    <name type="scientific">Quercus rubra</name>
    <name type="common">Northern red oak</name>
    <name type="synonym">Quercus borealis</name>
    <dbReference type="NCBI Taxonomy" id="3512"/>
    <lineage>
        <taxon>Eukaryota</taxon>
        <taxon>Viridiplantae</taxon>
        <taxon>Streptophyta</taxon>
        <taxon>Embryophyta</taxon>
        <taxon>Tracheophyta</taxon>
        <taxon>Spermatophyta</taxon>
        <taxon>Magnoliopsida</taxon>
        <taxon>eudicotyledons</taxon>
        <taxon>Gunneridae</taxon>
        <taxon>Pentapetalae</taxon>
        <taxon>rosids</taxon>
        <taxon>fabids</taxon>
        <taxon>Fagales</taxon>
        <taxon>Fagaceae</taxon>
        <taxon>Quercus</taxon>
    </lineage>
</organism>
<dbReference type="EMBL" id="JAXUIC010000005">
    <property type="protein sequence ID" value="KAK4590968.1"/>
    <property type="molecule type" value="Genomic_DNA"/>
</dbReference>
<keyword evidence="3" id="KW-1185">Reference proteome</keyword>
<evidence type="ECO:0000313" key="2">
    <source>
        <dbReference type="EMBL" id="KAK4590968.1"/>
    </source>
</evidence>
<feature type="domain" description="F-box" evidence="1">
    <location>
        <begin position="1"/>
        <end position="49"/>
    </location>
</feature>
<dbReference type="Pfam" id="PF00646">
    <property type="entry name" value="F-box"/>
    <property type="match status" value="1"/>
</dbReference>
<evidence type="ECO:0000313" key="3">
    <source>
        <dbReference type="Proteomes" id="UP001324115"/>
    </source>
</evidence>
<reference evidence="2 3" key="1">
    <citation type="journal article" date="2023" name="G3 (Bethesda)">
        <title>A haplotype-resolved chromosome-scale genome for Quercus rubra L. provides insights into the genetics of adaptive traits for red oak species.</title>
        <authorList>
            <person name="Kapoor B."/>
            <person name="Jenkins J."/>
            <person name="Schmutz J."/>
            <person name="Zhebentyayeva T."/>
            <person name="Kuelheim C."/>
            <person name="Coggeshall M."/>
            <person name="Heim C."/>
            <person name="Lasky J.R."/>
            <person name="Leites L."/>
            <person name="Islam-Faridi N."/>
            <person name="Romero-Severson J."/>
            <person name="DeLeo V.L."/>
            <person name="Lucas S.M."/>
            <person name="Lazic D."/>
            <person name="Gailing O."/>
            <person name="Carlson J."/>
            <person name="Staton M."/>
        </authorList>
    </citation>
    <scope>NUCLEOTIDE SEQUENCE [LARGE SCALE GENOMIC DNA]</scope>
    <source>
        <strain evidence="2">Pseudo-F2</strain>
    </source>
</reference>